<reference evidence="4" key="1">
    <citation type="submission" date="2018-05" db="EMBL/GenBank/DDBJ databases">
        <authorList>
            <person name="Lanie J.A."/>
            <person name="Ng W.-L."/>
            <person name="Kazmierczak K.M."/>
            <person name="Andrzejewski T.M."/>
            <person name="Davidsen T.M."/>
            <person name="Wayne K.J."/>
            <person name="Tettelin H."/>
            <person name="Glass J.I."/>
            <person name="Rusch D."/>
            <person name="Podicherti R."/>
            <person name="Tsui H.-C.T."/>
            <person name="Winkler M.E."/>
        </authorList>
    </citation>
    <scope>NUCLEOTIDE SEQUENCE</scope>
</reference>
<organism evidence="4">
    <name type="scientific">marine metagenome</name>
    <dbReference type="NCBI Taxonomy" id="408172"/>
    <lineage>
        <taxon>unclassified sequences</taxon>
        <taxon>metagenomes</taxon>
        <taxon>ecological metagenomes</taxon>
    </lineage>
</organism>
<accession>A0A382EVU8</accession>
<evidence type="ECO:0000256" key="2">
    <source>
        <dbReference type="ARBA" id="ARBA00022448"/>
    </source>
</evidence>
<evidence type="ECO:0000313" key="4">
    <source>
        <dbReference type="EMBL" id="SVB54880.1"/>
    </source>
</evidence>
<dbReference type="PANTHER" id="PTHR33376:SF7">
    <property type="entry name" value="C4-DICARBOXYLATE-BINDING PROTEIN DCTB"/>
    <property type="match status" value="1"/>
</dbReference>
<dbReference type="AlphaFoldDB" id="A0A382EVU8"/>
<sequence>MFTKKICRTLLTGFAIVFFAQAAVAEITLKLGTTGRLGMPIGDAIDQALIPAMEKASGGKMKIEPHYQRSLCSEQKCGEQANQGLIALWTSSTANYGNFGSELAIFDLPFIFKTLEDAKRISNEWLAERQCKLALENAGHICLSVYSSGGFRQLGNATKPVHVPDDMKGLKWRTTKSPIEF</sequence>
<gene>
    <name evidence="4" type="ORF">METZ01_LOCUS207734</name>
</gene>
<dbReference type="Gene3D" id="3.40.190.170">
    <property type="entry name" value="Bacterial extracellular solute-binding protein, family 7"/>
    <property type="match status" value="1"/>
</dbReference>
<keyword evidence="3" id="KW-0732">Signal</keyword>
<dbReference type="PANTHER" id="PTHR33376">
    <property type="match status" value="1"/>
</dbReference>
<comment type="similarity">
    <text evidence="1">Belongs to the bacterial solute-binding protein 7 family.</text>
</comment>
<proteinExistence type="inferred from homology"/>
<keyword evidence="2" id="KW-0813">Transport</keyword>
<evidence type="ECO:0000256" key="3">
    <source>
        <dbReference type="ARBA" id="ARBA00022729"/>
    </source>
</evidence>
<evidence type="ECO:0000256" key="1">
    <source>
        <dbReference type="ARBA" id="ARBA00009023"/>
    </source>
</evidence>
<protein>
    <submittedName>
        <fullName evidence="4">Uncharacterized protein</fullName>
    </submittedName>
</protein>
<dbReference type="EMBL" id="UINC01046620">
    <property type="protein sequence ID" value="SVB54880.1"/>
    <property type="molecule type" value="Genomic_DNA"/>
</dbReference>
<dbReference type="InterPro" id="IPR018389">
    <property type="entry name" value="DctP_fam"/>
</dbReference>
<dbReference type="InterPro" id="IPR038404">
    <property type="entry name" value="TRAP_DctP_sf"/>
</dbReference>
<dbReference type="GO" id="GO:0055085">
    <property type="term" value="P:transmembrane transport"/>
    <property type="evidence" value="ECO:0007669"/>
    <property type="project" value="InterPro"/>
</dbReference>
<name>A0A382EVU8_9ZZZZ</name>
<feature type="non-terminal residue" evidence="4">
    <location>
        <position position="181"/>
    </location>
</feature>
<dbReference type="Pfam" id="PF03480">
    <property type="entry name" value="DctP"/>
    <property type="match status" value="1"/>
</dbReference>